<keyword evidence="3" id="KW-0648">Protein biosynthesis</keyword>
<dbReference type="AlphaFoldDB" id="A0A9P1DQV2"/>
<comment type="caution">
    <text evidence="1">The sequence shown here is derived from an EMBL/GenBank/DDBJ whole genome shotgun (WGS) entry which is preliminary data.</text>
</comment>
<dbReference type="EMBL" id="CAMXCT020005968">
    <property type="protein sequence ID" value="CAL1167029.1"/>
    <property type="molecule type" value="Genomic_DNA"/>
</dbReference>
<sequence>MVNMVFQTSGDEFHEIEETYMQGESVVRVVDFGSGKMRILGGRWTEIERGKQDAMHLRLAATFNSIEDFENPQFDLRAKDDDHDDACSLQDFLQDLRAAERYEEIISEVQFTDDASENEFVDVETYVNVDEQIPEEHFHAHELTERTQCSMSKTWSWIQGQLVETSKKAAQFAYEGNHQHARIEGGSRCKKAENYQCELAWNLVRTLLEDEDLSEQAYTVQQDAETQELTGVLRKLGTRHGSEAVCITYRLHRNLGHPRKDTLVRMLQAKNADPKVIAAAKALECPYCNKFSSRKQSAPAHAERPMDFNEQLQADTLWFDLSSVEPDAPSDKVSKRKVSMLVMVVGTTTYSCRTTLGVLDAASLAFTCLASGQRFQRALF</sequence>
<accession>A0A9P1DQV2</accession>
<name>A0A9P1DQV2_9DINO</name>
<evidence type="ECO:0000313" key="2">
    <source>
        <dbReference type="EMBL" id="CAL1167029.1"/>
    </source>
</evidence>
<keyword evidence="4" id="KW-1185">Reference proteome</keyword>
<protein>
    <submittedName>
        <fullName evidence="3">Eukaryotic translation initiation factor isoform 4G-2</fullName>
    </submittedName>
</protein>
<evidence type="ECO:0000313" key="4">
    <source>
        <dbReference type="Proteomes" id="UP001152797"/>
    </source>
</evidence>
<dbReference type="Proteomes" id="UP001152797">
    <property type="component" value="Unassembled WGS sequence"/>
</dbReference>
<dbReference type="EMBL" id="CAMXCT010005968">
    <property type="protein sequence ID" value="CAI4013654.1"/>
    <property type="molecule type" value="Genomic_DNA"/>
</dbReference>
<reference evidence="2" key="2">
    <citation type="submission" date="2024-04" db="EMBL/GenBank/DDBJ databases">
        <authorList>
            <person name="Chen Y."/>
            <person name="Shah S."/>
            <person name="Dougan E. K."/>
            <person name="Thang M."/>
            <person name="Chan C."/>
        </authorList>
    </citation>
    <scope>NUCLEOTIDE SEQUENCE [LARGE SCALE GENOMIC DNA]</scope>
</reference>
<dbReference type="EMBL" id="CAMXCT030005968">
    <property type="protein sequence ID" value="CAL4800966.1"/>
    <property type="molecule type" value="Genomic_DNA"/>
</dbReference>
<gene>
    <name evidence="1" type="ORF">C1SCF055_LOCUS38611</name>
</gene>
<organism evidence="1">
    <name type="scientific">Cladocopium goreaui</name>
    <dbReference type="NCBI Taxonomy" id="2562237"/>
    <lineage>
        <taxon>Eukaryota</taxon>
        <taxon>Sar</taxon>
        <taxon>Alveolata</taxon>
        <taxon>Dinophyceae</taxon>
        <taxon>Suessiales</taxon>
        <taxon>Symbiodiniaceae</taxon>
        <taxon>Cladocopium</taxon>
    </lineage>
</organism>
<keyword evidence="3" id="KW-0396">Initiation factor</keyword>
<reference evidence="1" key="1">
    <citation type="submission" date="2022-10" db="EMBL/GenBank/DDBJ databases">
        <authorList>
            <person name="Chen Y."/>
            <person name="Dougan E. K."/>
            <person name="Chan C."/>
            <person name="Rhodes N."/>
            <person name="Thang M."/>
        </authorList>
    </citation>
    <scope>NUCLEOTIDE SEQUENCE</scope>
</reference>
<proteinExistence type="predicted"/>
<dbReference type="GO" id="GO:0003743">
    <property type="term" value="F:translation initiation factor activity"/>
    <property type="evidence" value="ECO:0007669"/>
    <property type="project" value="UniProtKB-KW"/>
</dbReference>
<evidence type="ECO:0000313" key="1">
    <source>
        <dbReference type="EMBL" id="CAI4013654.1"/>
    </source>
</evidence>
<evidence type="ECO:0000313" key="3">
    <source>
        <dbReference type="EMBL" id="CAL4800966.1"/>
    </source>
</evidence>